<evidence type="ECO:0000313" key="2">
    <source>
        <dbReference type="Proteomes" id="UP000275408"/>
    </source>
</evidence>
<sequence>MSHNYLRGNRKNNNQNAVREERKEKLILVSSLTLSSSWSADTPTSSCVVASMDDDCHVTGIREEVIHLTHFDLDGQVVVQTVNGSLLEYWV</sequence>
<dbReference type="EMBL" id="RCHS01001332">
    <property type="protein sequence ID" value="RMX54051.1"/>
    <property type="molecule type" value="Genomic_DNA"/>
</dbReference>
<dbReference type="Proteomes" id="UP000275408">
    <property type="component" value="Unassembled WGS sequence"/>
</dbReference>
<dbReference type="OrthoDB" id="5968092at2759"/>
<keyword evidence="2" id="KW-1185">Reference proteome</keyword>
<evidence type="ECO:0000313" key="1">
    <source>
        <dbReference type="EMBL" id="RMX54051.1"/>
    </source>
</evidence>
<organism evidence="1 2">
    <name type="scientific">Pocillopora damicornis</name>
    <name type="common">Cauliflower coral</name>
    <name type="synonym">Millepora damicornis</name>
    <dbReference type="NCBI Taxonomy" id="46731"/>
    <lineage>
        <taxon>Eukaryota</taxon>
        <taxon>Metazoa</taxon>
        <taxon>Cnidaria</taxon>
        <taxon>Anthozoa</taxon>
        <taxon>Hexacorallia</taxon>
        <taxon>Scleractinia</taxon>
        <taxon>Astrocoeniina</taxon>
        <taxon>Pocilloporidae</taxon>
        <taxon>Pocillopora</taxon>
    </lineage>
</organism>
<accession>A0A3M6UK40</accession>
<reference evidence="1 2" key="1">
    <citation type="journal article" date="2018" name="Sci. Rep.">
        <title>Comparative analysis of the Pocillopora damicornis genome highlights role of immune system in coral evolution.</title>
        <authorList>
            <person name="Cunning R."/>
            <person name="Bay R.A."/>
            <person name="Gillette P."/>
            <person name="Baker A.C."/>
            <person name="Traylor-Knowles N."/>
        </authorList>
    </citation>
    <scope>NUCLEOTIDE SEQUENCE [LARGE SCALE GENOMIC DNA]</scope>
    <source>
        <strain evidence="1">RSMAS</strain>
        <tissue evidence="1">Whole animal</tissue>
    </source>
</reference>
<gene>
    <name evidence="1" type="ORF">pdam_00013153</name>
</gene>
<comment type="caution">
    <text evidence="1">The sequence shown here is derived from an EMBL/GenBank/DDBJ whole genome shotgun (WGS) entry which is preliminary data.</text>
</comment>
<proteinExistence type="predicted"/>
<name>A0A3M6UK40_POCDA</name>
<protein>
    <submittedName>
        <fullName evidence="1">Uncharacterized protein</fullName>
    </submittedName>
</protein>
<dbReference type="AlphaFoldDB" id="A0A3M6UK40"/>